<feature type="compositionally biased region" description="Polar residues" evidence="8">
    <location>
        <begin position="704"/>
        <end position="715"/>
    </location>
</feature>
<dbReference type="Pfam" id="PF00072">
    <property type="entry name" value="Response_reg"/>
    <property type="match status" value="1"/>
</dbReference>
<dbReference type="STRING" id="436017.A4S1A9"/>
<dbReference type="SUPFAM" id="SSF52172">
    <property type="entry name" value="CheY-like"/>
    <property type="match status" value="1"/>
</dbReference>
<dbReference type="InterPro" id="IPR001789">
    <property type="entry name" value="Sig_transdc_resp-reg_receiver"/>
</dbReference>
<feature type="compositionally biased region" description="Polar residues" evidence="8">
    <location>
        <begin position="337"/>
        <end position="347"/>
    </location>
</feature>
<feature type="compositionally biased region" description="Gly residues" evidence="8">
    <location>
        <begin position="693"/>
        <end position="702"/>
    </location>
</feature>
<evidence type="ECO:0000256" key="3">
    <source>
        <dbReference type="ARBA" id="ARBA00023015"/>
    </source>
</evidence>
<evidence type="ECO:0000313" key="11">
    <source>
        <dbReference type="EMBL" id="ABO97625.1"/>
    </source>
</evidence>
<dbReference type="RefSeq" id="XP_001419332.1">
    <property type="nucleotide sequence ID" value="XM_001419295.1"/>
</dbReference>
<evidence type="ECO:0000256" key="5">
    <source>
        <dbReference type="ARBA" id="ARBA00023163"/>
    </source>
</evidence>
<dbReference type="Pfam" id="PF02701">
    <property type="entry name" value="Zn_ribbon_Dof"/>
    <property type="match status" value="1"/>
</dbReference>
<feature type="compositionally biased region" description="Polar residues" evidence="8">
    <location>
        <begin position="420"/>
        <end position="433"/>
    </location>
</feature>
<sequence length="888" mass="92107">MARASDVGEAPSEREIAGAYGAAATLLGSSAGARGGARARRGEIPTSRVGALVRALGAHVGAHEDDMLRRCEKIVDPEGRGSFALGRLRDALAALRDEGRLPTREEEGGKGTGEVAMTTPVVSTGRRATRATATATTTTDDRKSVLIVDDVASVRKFQAGQIGKMGYQSIEAGEGAEALRLYGENHAEIQGILMDLMMPTMDGYEIATGIRAMEEKQALRRMPIIAVTSLTDQELKEHASSVAFDCHVDKPTSMSKLATIFESMRMAPSLSAAELQAIGAANAAKLDPHGTKRSHLPVSSSDTTSDDGKHGGSNDGSSDQNGRKGSNSDADPDARSSGDSGNEQRYVSQRADGPCNSSKRPGATASGATAVAPKKTGTSDNGSGGNSNNGSSDASRQGVADDAEEKSTVDKAAPADRNTTKQLSPARGTQTGTKAHESTKTDTAVAAEAMGKTTTTQDRTTTGVNAVDAGSKPVESSHRPCARCGSEKTRFCYYNNGLPTQPRHYCRSCQRYWTEGGTQRNLPKGSGRRRVERPDGAAALTAPVKDAAKKNALSTAAAIAHGANAQNEMQRAILVLMTQVVGFDVDHAANNAGMVASRAGEEVAQIVLQNLGHSSEAIEIAVTLAKTTGWRIGISVSAVATAAVSQGLNQAEIASLISTQLPFLANALVREVSEQVKTMELSRKSPTNDSDSGGSGGTGENGGKSATSAKSNSTLTGVKAEPATVASVQALQTQVTQRWLNDLQYVDDGNARQAASARVGAVTVQRPSASGSQPQPQGSGASNASAMPWTQGQTSRVTPVSSASGFQPALTSAFTPSMAAPRMAMNMFGAHPMMNQPMNPAWLSMMNRFGSSVQPSGAPSRGPGTPQAHEAFMKALDTLGGGSSEPPN</sequence>
<protein>
    <recommendedName>
        <fullName evidence="13">Response regulatory domain-containing protein</fullName>
    </recommendedName>
</protein>
<evidence type="ECO:0000256" key="7">
    <source>
        <dbReference type="PROSITE-ProRule" id="PRU00169"/>
    </source>
</evidence>
<keyword evidence="6" id="KW-0539">Nucleus</keyword>
<dbReference type="GO" id="GO:0003677">
    <property type="term" value="F:DNA binding"/>
    <property type="evidence" value="ECO:0007669"/>
    <property type="project" value="UniProtKB-KW"/>
</dbReference>
<keyword evidence="2" id="KW-0862">Zinc</keyword>
<dbReference type="PANTHER" id="PTHR31089:SF22">
    <property type="entry name" value="CYCLIC DOF FACTOR 4"/>
    <property type="match status" value="1"/>
</dbReference>
<feature type="compositionally biased region" description="Polar residues" evidence="8">
    <location>
        <begin position="783"/>
        <end position="805"/>
    </location>
</feature>
<feature type="compositionally biased region" description="Low complexity" evidence="8">
    <location>
        <begin position="767"/>
        <end position="782"/>
    </location>
</feature>
<dbReference type="Gene3D" id="3.40.50.2300">
    <property type="match status" value="1"/>
</dbReference>
<keyword evidence="4" id="KW-0238">DNA-binding</keyword>
<reference evidence="11 12" key="1">
    <citation type="journal article" date="2007" name="Proc. Natl. Acad. Sci. U.S.A.">
        <title>The tiny eukaryote Ostreococcus provides genomic insights into the paradox of plankton speciation.</title>
        <authorList>
            <person name="Palenik B."/>
            <person name="Grimwood J."/>
            <person name="Aerts A."/>
            <person name="Rouze P."/>
            <person name="Salamov A."/>
            <person name="Putnam N."/>
            <person name="Dupont C."/>
            <person name="Jorgensen R."/>
            <person name="Derelle E."/>
            <person name="Rombauts S."/>
            <person name="Zhou K."/>
            <person name="Otillar R."/>
            <person name="Merchant S.S."/>
            <person name="Podell S."/>
            <person name="Gaasterland T."/>
            <person name="Napoli C."/>
            <person name="Gendler K."/>
            <person name="Manuell A."/>
            <person name="Tai V."/>
            <person name="Vallon O."/>
            <person name="Piganeau G."/>
            <person name="Jancek S."/>
            <person name="Heijde M."/>
            <person name="Jabbari K."/>
            <person name="Bowler C."/>
            <person name="Lohr M."/>
            <person name="Robbens S."/>
            <person name="Werner G."/>
            <person name="Dubchak I."/>
            <person name="Pazour G.J."/>
            <person name="Ren Q."/>
            <person name="Paulsen I."/>
            <person name="Delwiche C."/>
            <person name="Schmutz J."/>
            <person name="Rokhsar D."/>
            <person name="Van de Peer Y."/>
            <person name="Moreau H."/>
            <person name="Grigoriev I.V."/>
        </authorList>
    </citation>
    <scope>NUCLEOTIDE SEQUENCE [LARGE SCALE GENOMIC DNA]</scope>
    <source>
        <strain evidence="11 12">CCE9901</strain>
    </source>
</reference>
<feature type="region of interest" description="Disordered" evidence="8">
    <location>
        <begin position="286"/>
        <end position="481"/>
    </location>
</feature>
<keyword evidence="1" id="KW-0479">Metal-binding</keyword>
<evidence type="ECO:0000313" key="12">
    <source>
        <dbReference type="Proteomes" id="UP000001568"/>
    </source>
</evidence>
<dbReference type="GeneID" id="5003284"/>
<dbReference type="PANTHER" id="PTHR31089">
    <property type="entry name" value="CYCLIC DOF FACTOR 2"/>
    <property type="match status" value="1"/>
</dbReference>
<evidence type="ECO:0000259" key="10">
    <source>
        <dbReference type="PROSITE" id="PS50884"/>
    </source>
</evidence>
<dbReference type="HOGENOM" id="CLU_325012_0_0_1"/>
<dbReference type="GO" id="GO:0046872">
    <property type="term" value="F:metal ion binding"/>
    <property type="evidence" value="ECO:0007669"/>
    <property type="project" value="UniProtKB-KW"/>
</dbReference>
<evidence type="ECO:0000256" key="2">
    <source>
        <dbReference type="ARBA" id="ARBA00022833"/>
    </source>
</evidence>
<dbReference type="AlphaFoldDB" id="A4S1A9"/>
<dbReference type="eggNOG" id="KOG0519">
    <property type="taxonomic scope" value="Eukaryota"/>
</dbReference>
<evidence type="ECO:0008006" key="13">
    <source>
        <dbReference type="Google" id="ProtNLM"/>
    </source>
</evidence>
<dbReference type="SMART" id="SM00448">
    <property type="entry name" value="REC"/>
    <property type="match status" value="1"/>
</dbReference>
<dbReference type="EMBL" id="CP000588">
    <property type="protein sequence ID" value="ABO97625.1"/>
    <property type="molecule type" value="Genomic_DNA"/>
</dbReference>
<feature type="domain" description="Response regulatory" evidence="9">
    <location>
        <begin position="144"/>
        <end position="265"/>
    </location>
</feature>
<dbReference type="OrthoDB" id="1927254at2759"/>
<keyword evidence="3" id="KW-0805">Transcription regulation</keyword>
<keyword evidence="7" id="KW-0597">Phosphoprotein</keyword>
<accession>A4S1A9</accession>
<evidence type="ECO:0000259" key="9">
    <source>
        <dbReference type="PROSITE" id="PS50110"/>
    </source>
</evidence>
<feature type="modified residue" description="4-aspartylphosphate" evidence="7">
    <location>
        <position position="195"/>
    </location>
</feature>
<keyword evidence="12" id="KW-1185">Reference proteome</keyword>
<dbReference type="PROSITE" id="PS50884">
    <property type="entry name" value="ZF_DOF_2"/>
    <property type="match status" value="1"/>
</dbReference>
<evidence type="ECO:0000256" key="6">
    <source>
        <dbReference type="ARBA" id="ARBA00023242"/>
    </source>
</evidence>
<evidence type="ECO:0000256" key="4">
    <source>
        <dbReference type="ARBA" id="ARBA00023125"/>
    </source>
</evidence>
<dbReference type="InterPro" id="IPR011006">
    <property type="entry name" value="CheY-like_superfamily"/>
</dbReference>
<dbReference type="PROSITE" id="PS50110">
    <property type="entry name" value="RESPONSE_REGULATORY"/>
    <property type="match status" value="1"/>
</dbReference>
<organism evidence="11 12">
    <name type="scientific">Ostreococcus lucimarinus (strain CCE9901)</name>
    <dbReference type="NCBI Taxonomy" id="436017"/>
    <lineage>
        <taxon>Eukaryota</taxon>
        <taxon>Viridiplantae</taxon>
        <taxon>Chlorophyta</taxon>
        <taxon>Mamiellophyceae</taxon>
        <taxon>Mamiellales</taxon>
        <taxon>Bathycoccaceae</taxon>
        <taxon>Ostreococcus</taxon>
    </lineage>
</organism>
<feature type="region of interest" description="Disordered" evidence="8">
    <location>
        <begin position="757"/>
        <end position="805"/>
    </location>
</feature>
<feature type="region of interest" description="Disordered" evidence="8">
    <location>
        <begin position="678"/>
        <end position="715"/>
    </location>
</feature>
<feature type="region of interest" description="Disordered" evidence="8">
    <location>
        <begin position="516"/>
        <end position="536"/>
    </location>
</feature>
<keyword evidence="5" id="KW-0804">Transcription</keyword>
<name>A4S1A9_OSTLU</name>
<evidence type="ECO:0000256" key="1">
    <source>
        <dbReference type="ARBA" id="ARBA00022723"/>
    </source>
</evidence>
<dbReference type="GO" id="GO:0000160">
    <property type="term" value="P:phosphorelay signal transduction system"/>
    <property type="evidence" value="ECO:0007669"/>
    <property type="project" value="InterPro"/>
</dbReference>
<dbReference type="PROSITE" id="PS01361">
    <property type="entry name" value="ZF_DOF_1"/>
    <property type="match status" value="1"/>
</dbReference>
<dbReference type="InterPro" id="IPR045174">
    <property type="entry name" value="Dof"/>
</dbReference>
<dbReference type="KEGG" id="olu:OSTLU_24922"/>
<dbReference type="CDD" id="cd17546">
    <property type="entry name" value="REC_hyHK_CKI1_RcsC-like"/>
    <property type="match status" value="1"/>
</dbReference>
<proteinExistence type="predicted"/>
<dbReference type="InterPro" id="IPR003851">
    <property type="entry name" value="Znf_Dof"/>
</dbReference>
<dbReference type="OMA" id="FCYYNNG"/>
<evidence type="ECO:0000256" key="8">
    <source>
        <dbReference type="SAM" id="MobiDB-lite"/>
    </source>
</evidence>
<dbReference type="GO" id="GO:0003700">
    <property type="term" value="F:DNA-binding transcription factor activity"/>
    <property type="evidence" value="ECO:0007669"/>
    <property type="project" value="InterPro"/>
</dbReference>
<dbReference type="Proteomes" id="UP000001568">
    <property type="component" value="Chromosome 8"/>
</dbReference>
<feature type="compositionally biased region" description="Low complexity" evidence="8">
    <location>
        <begin position="453"/>
        <end position="462"/>
    </location>
</feature>
<gene>
    <name evidence="11" type="ORF">OSTLU_24922</name>
</gene>
<dbReference type="Gramene" id="ABO97625">
    <property type="protein sequence ID" value="ABO97625"/>
    <property type="gene ID" value="OSTLU_24922"/>
</dbReference>
<feature type="domain" description="Dof-type" evidence="10">
    <location>
        <begin position="479"/>
        <end position="533"/>
    </location>
</feature>